<sequence length="307" mass="34013">MTHPQFFRAGDPGLTATRIDFSDAAQAELHDLARHPDMRSDLPACQETMGQVRRLLHEGPGFAVLGTLPLDATTPDVARALYQRLAAMVARPVAQKFTGITLYDVHDTGRQALPGSGVRPDQTNIELHIHNDNAYNTTPPEIVALLCLRPAARQDEGWNRVVSFAAVHEALAARFPHLLPRLYRPFPFDRQREHAPGDAPILYAPIFAREDGRLITRMGLHQVRSGLVMTDEAVDEETHAALAAVTHILADPSLAVDLRLRAGEMLFVANRAIGHSRTGFTDPPDPTRKRLMVRLWLRDSGSPAYMQ</sequence>
<comment type="caution">
    <text evidence="5">The sequence shown here is derived from an EMBL/GenBank/DDBJ whole genome shotgun (WGS) entry which is preliminary data.</text>
</comment>
<dbReference type="RefSeq" id="WP_182985666.1">
    <property type="nucleotide sequence ID" value="NZ_JABEQD010000003.1"/>
</dbReference>
<dbReference type="SUPFAM" id="SSF51197">
    <property type="entry name" value="Clavaminate synthase-like"/>
    <property type="match status" value="1"/>
</dbReference>
<evidence type="ECO:0000256" key="2">
    <source>
        <dbReference type="ARBA" id="ARBA00023002"/>
    </source>
</evidence>
<accession>A0A7W4IS48</accession>
<dbReference type="GO" id="GO:0017000">
    <property type="term" value="P:antibiotic biosynthetic process"/>
    <property type="evidence" value="ECO:0007669"/>
    <property type="project" value="UniProtKB-KW"/>
</dbReference>
<dbReference type="Pfam" id="PF02668">
    <property type="entry name" value="TauD"/>
    <property type="match status" value="1"/>
</dbReference>
<evidence type="ECO:0000259" key="4">
    <source>
        <dbReference type="Pfam" id="PF02668"/>
    </source>
</evidence>
<dbReference type="InterPro" id="IPR050411">
    <property type="entry name" value="AlphaKG_dependent_hydroxylases"/>
</dbReference>
<name>A0A7W4IS48_9PROT</name>
<evidence type="ECO:0000313" key="5">
    <source>
        <dbReference type="EMBL" id="MBB2168069.1"/>
    </source>
</evidence>
<keyword evidence="3" id="KW-0045">Antibiotic biosynthesis</keyword>
<dbReference type="EMBL" id="JABEQD010000003">
    <property type="protein sequence ID" value="MBB2168069.1"/>
    <property type="molecule type" value="Genomic_DNA"/>
</dbReference>
<dbReference type="InterPro" id="IPR003819">
    <property type="entry name" value="TauD/TfdA-like"/>
</dbReference>
<dbReference type="Gene3D" id="3.60.130.10">
    <property type="entry name" value="Clavaminate synthase-like"/>
    <property type="match status" value="1"/>
</dbReference>
<feature type="domain" description="TauD/TfdA-like" evidence="4">
    <location>
        <begin position="43"/>
        <end position="296"/>
    </location>
</feature>
<dbReference type="PANTHER" id="PTHR10696:SF56">
    <property type="entry name" value="TAUD_TFDA-LIKE DOMAIN-CONTAINING PROTEIN"/>
    <property type="match status" value="1"/>
</dbReference>
<protein>
    <recommendedName>
        <fullName evidence="4">TauD/TfdA-like domain-containing protein</fullName>
    </recommendedName>
</protein>
<organism evidence="5 6">
    <name type="scientific">Gluconacetobacter aggeris</name>
    <dbReference type="NCBI Taxonomy" id="1286186"/>
    <lineage>
        <taxon>Bacteria</taxon>
        <taxon>Pseudomonadati</taxon>
        <taxon>Pseudomonadota</taxon>
        <taxon>Alphaproteobacteria</taxon>
        <taxon>Acetobacterales</taxon>
        <taxon>Acetobacteraceae</taxon>
        <taxon>Gluconacetobacter</taxon>
    </lineage>
</organism>
<reference evidence="5 6" key="1">
    <citation type="submission" date="2020-04" db="EMBL/GenBank/DDBJ databases">
        <title>Description of novel Gluconacetobacter.</title>
        <authorList>
            <person name="Sombolestani A."/>
        </authorList>
    </citation>
    <scope>NUCLEOTIDE SEQUENCE [LARGE SCALE GENOMIC DNA]</scope>
    <source>
        <strain evidence="5 6">LMG 27801</strain>
    </source>
</reference>
<evidence type="ECO:0000256" key="3">
    <source>
        <dbReference type="ARBA" id="ARBA00023194"/>
    </source>
</evidence>
<dbReference type="PANTHER" id="PTHR10696">
    <property type="entry name" value="GAMMA-BUTYROBETAINE HYDROXYLASE-RELATED"/>
    <property type="match status" value="1"/>
</dbReference>
<dbReference type="GO" id="GO:0016706">
    <property type="term" value="F:2-oxoglutarate-dependent dioxygenase activity"/>
    <property type="evidence" value="ECO:0007669"/>
    <property type="project" value="UniProtKB-ARBA"/>
</dbReference>
<gene>
    <name evidence="5" type="ORF">HLH36_06825</name>
</gene>
<keyword evidence="2" id="KW-0560">Oxidoreductase</keyword>
<evidence type="ECO:0000256" key="1">
    <source>
        <dbReference type="ARBA" id="ARBA00001954"/>
    </source>
</evidence>
<keyword evidence="6" id="KW-1185">Reference proteome</keyword>
<dbReference type="AlphaFoldDB" id="A0A7W4IS48"/>
<proteinExistence type="predicted"/>
<comment type="cofactor">
    <cofactor evidence="1">
        <name>Fe(2+)</name>
        <dbReference type="ChEBI" id="CHEBI:29033"/>
    </cofactor>
</comment>
<evidence type="ECO:0000313" key="6">
    <source>
        <dbReference type="Proteomes" id="UP000559860"/>
    </source>
</evidence>
<dbReference type="Proteomes" id="UP000559860">
    <property type="component" value="Unassembled WGS sequence"/>
</dbReference>
<dbReference type="InterPro" id="IPR042098">
    <property type="entry name" value="TauD-like_sf"/>
</dbReference>